<evidence type="ECO:0000313" key="1">
    <source>
        <dbReference type="EMBL" id="SES80120.1"/>
    </source>
</evidence>
<evidence type="ECO:0000313" key="2">
    <source>
        <dbReference type="Proteomes" id="UP000243338"/>
    </source>
</evidence>
<name>A0A1H9ZH09_9EURY</name>
<dbReference type="AlphaFoldDB" id="A0A1H9ZH09"/>
<dbReference type="EMBL" id="FOHQ01000002">
    <property type="protein sequence ID" value="SES80120.1"/>
    <property type="molecule type" value="Genomic_DNA"/>
</dbReference>
<reference evidence="2" key="1">
    <citation type="submission" date="2016-10" db="EMBL/GenBank/DDBJ databases">
        <authorList>
            <person name="Varghese N."/>
            <person name="Submissions S."/>
        </authorList>
    </citation>
    <scope>NUCLEOTIDE SEQUENCE [LARGE SCALE GENOMIC DNA]</scope>
    <source>
        <strain evidence="2">SLH 33</strain>
    </source>
</reference>
<gene>
    <name evidence="1" type="ORF">SAMN04488587_1071</name>
</gene>
<protein>
    <submittedName>
        <fullName evidence="1">Uncharacterized protein</fullName>
    </submittedName>
</protein>
<sequence length="42" mass="4698">MLGWENEMLGAKVSKMETLIGDVIARVVEDALADKMKKSEFL</sequence>
<dbReference type="Proteomes" id="UP000243338">
    <property type="component" value="Unassembled WGS sequence"/>
</dbReference>
<organism evidence="1 2">
    <name type="scientific">Methanococcoides vulcani</name>
    <dbReference type="NCBI Taxonomy" id="1353158"/>
    <lineage>
        <taxon>Archaea</taxon>
        <taxon>Methanobacteriati</taxon>
        <taxon>Methanobacteriota</taxon>
        <taxon>Stenosarchaea group</taxon>
        <taxon>Methanomicrobia</taxon>
        <taxon>Methanosarcinales</taxon>
        <taxon>Methanosarcinaceae</taxon>
        <taxon>Methanococcoides</taxon>
    </lineage>
</organism>
<keyword evidence="2" id="KW-1185">Reference proteome</keyword>
<accession>A0A1H9ZH09</accession>
<proteinExistence type="predicted"/>